<dbReference type="PANTHER" id="PTHR11010:SF96">
    <property type="entry name" value="LYSOSOMAL PRO-X CARBOXYPEPTIDASE-LIKE ISOFORM X1"/>
    <property type="match status" value="1"/>
</dbReference>
<keyword evidence="6" id="KW-0472">Membrane</keyword>
<reference evidence="8" key="1">
    <citation type="journal article" date="2017" name="Front. Plant Sci.">
        <title>Climate Clever Clovers: New Paradigm to Reduce the Environmental Footprint of Ruminants by Breeding Low Methanogenic Forages Utilizing Haplotype Variation.</title>
        <authorList>
            <person name="Kaur P."/>
            <person name="Appels R."/>
            <person name="Bayer P.E."/>
            <person name="Keeble-Gagnere G."/>
            <person name="Wang J."/>
            <person name="Hirakawa H."/>
            <person name="Shirasawa K."/>
            <person name="Vercoe P."/>
            <person name="Stefanova K."/>
            <person name="Durmic Z."/>
            <person name="Nichols P."/>
            <person name="Revell C."/>
            <person name="Isobe S.N."/>
            <person name="Edwards D."/>
            <person name="Erskine W."/>
        </authorList>
    </citation>
    <scope>NUCLEOTIDE SEQUENCE [LARGE SCALE GENOMIC DNA]</scope>
    <source>
        <strain evidence="8">cv. Daliak</strain>
    </source>
</reference>
<keyword evidence="6" id="KW-0812">Transmembrane</keyword>
<dbReference type="Gene3D" id="3.40.50.1820">
    <property type="entry name" value="alpha/beta hydrolase"/>
    <property type="match status" value="1"/>
</dbReference>
<dbReference type="OrthoDB" id="2130629at2759"/>
<proteinExistence type="inferred from homology"/>
<dbReference type="GO" id="GO:0008239">
    <property type="term" value="F:dipeptidyl-peptidase activity"/>
    <property type="evidence" value="ECO:0007669"/>
    <property type="project" value="TreeGrafter"/>
</dbReference>
<protein>
    <submittedName>
        <fullName evidence="7">Uncharacterized protein</fullName>
    </submittedName>
</protein>
<keyword evidence="8" id="KW-1185">Reference proteome</keyword>
<evidence type="ECO:0000256" key="6">
    <source>
        <dbReference type="SAM" id="Phobius"/>
    </source>
</evidence>
<dbReference type="GO" id="GO:0070008">
    <property type="term" value="F:serine-type exopeptidase activity"/>
    <property type="evidence" value="ECO:0007669"/>
    <property type="project" value="InterPro"/>
</dbReference>
<dbReference type="GO" id="GO:0006508">
    <property type="term" value="P:proteolysis"/>
    <property type="evidence" value="ECO:0007669"/>
    <property type="project" value="UniProtKB-KW"/>
</dbReference>
<keyword evidence="6" id="KW-1133">Transmembrane helix</keyword>
<accession>A0A2Z6NE80</accession>
<sequence length="276" mass="31208">MEVHHHINMLFTWLPLIFFINLITTHSLTIPRLSPFKEQTLHDLATMVSNDTKDVETFYYKQVLDHFNYKPKSYNTFDQRYLINFKYWGGANSSAPIFVYLGAESSIDGFPNGIGFMSENAATFKALLVYIEHRYYGKSIPFGSREEAFKNASTLGYFNSAQALADYAEVLIDIKKTLQAQNSPIIVVGGSYGGMLASWFRLKYPHLAIGALASSAPILYFDDITPPNAYMDVVSRDFKEASETCYETILNSWSEIDKVASQPNGLSILSQRFNTC</sequence>
<dbReference type="PANTHER" id="PTHR11010">
    <property type="entry name" value="PROTEASE S28 PRO-X CARBOXYPEPTIDASE-RELATED"/>
    <property type="match status" value="1"/>
</dbReference>
<keyword evidence="5" id="KW-0325">Glycoprotein</keyword>
<evidence type="ECO:0000256" key="2">
    <source>
        <dbReference type="ARBA" id="ARBA00022670"/>
    </source>
</evidence>
<dbReference type="FunFam" id="3.40.50.1820:FF:000650">
    <property type="entry name" value="Lysosomal Pro-X carboxypeptidase isoform A"/>
    <property type="match status" value="1"/>
</dbReference>
<keyword evidence="4" id="KW-0378">Hydrolase</keyword>
<evidence type="ECO:0000313" key="7">
    <source>
        <dbReference type="EMBL" id="GAU34982.1"/>
    </source>
</evidence>
<evidence type="ECO:0000256" key="4">
    <source>
        <dbReference type="ARBA" id="ARBA00022801"/>
    </source>
</evidence>
<dbReference type="EMBL" id="DF973573">
    <property type="protein sequence ID" value="GAU34982.1"/>
    <property type="molecule type" value="Genomic_DNA"/>
</dbReference>
<gene>
    <name evidence="7" type="ORF">TSUD_103040</name>
</gene>
<dbReference type="AlphaFoldDB" id="A0A2Z6NE80"/>
<dbReference type="SUPFAM" id="SSF53474">
    <property type="entry name" value="alpha/beta-Hydrolases"/>
    <property type="match status" value="1"/>
</dbReference>
<evidence type="ECO:0000256" key="5">
    <source>
        <dbReference type="ARBA" id="ARBA00023180"/>
    </source>
</evidence>
<dbReference type="Proteomes" id="UP000242715">
    <property type="component" value="Unassembled WGS sequence"/>
</dbReference>
<evidence type="ECO:0000256" key="1">
    <source>
        <dbReference type="ARBA" id="ARBA00011079"/>
    </source>
</evidence>
<organism evidence="7 8">
    <name type="scientific">Trifolium subterraneum</name>
    <name type="common">Subterranean clover</name>
    <dbReference type="NCBI Taxonomy" id="3900"/>
    <lineage>
        <taxon>Eukaryota</taxon>
        <taxon>Viridiplantae</taxon>
        <taxon>Streptophyta</taxon>
        <taxon>Embryophyta</taxon>
        <taxon>Tracheophyta</taxon>
        <taxon>Spermatophyta</taxon>
        <taxon>Magnoliopsida</taxon>
        <taxon>eudicotyledons</taxon>
        <taxon>Gunneridae</taxon>
        <taxon>Pentapetalae</taxon>
        <taxon>rosids</taxon>
        <taxon>fabids</taxon>
        <taxon>Fabales</taxon>
        <taxon>Fabaceae</taxon>
        <taxon>Papilionoideae</taxon>
        <taxon>50 kb inversion clade</taxon>
        <taxon>NPAAA clade</taxon>
        <taxon>Hologalegina</taxon>
        <taxon>IRL clade</taxon>
        <taxon>Trifolieae</taxon>
        <taxon>Trifolium</taxon>
    </lineage>
</organism>
<dbReference type="Pfam" id="PF05577">
    <property type="entry name" value="Peptidase_S28"/>
    <property type="match status" value="1"/>
</dbReference>
<dbReference type="InterPro" id="IPR029058">
    <property type="entry name" value="AB_hydrolase_fold"/>
</dbReference>
<dbReference type="InterPro" id="IPR008758">
    <property type="entry name" value="Peptidase_S28"/>
</dbReference>
<evidence type="ECO:0000313" key="8">
    <source>
        <dbReference type="Proteomes" id="UP000242715"/>
    </source>
</evidence>
<feature type="transmembrane region" description="Helical" evidence="6">
    <location>
        <begin position="6"/>
        <end position="24"/>
    </location>
</feature>
<name>A0A2Z6NE80_TRISU</name>
<comment type="similarity">
    <text evidence="1">Belongs to the peptidase S28 family.</text>
</comment>
<keyword evidence="3" id="KW-0732">Signal</keyword>
<evidence type="ECO:0000256" key="3">
    <source>
        <dbReference type="ARBA" id="ARBA00022729"/>
    </source>
</evidence>
<keyword evidence="2" id="KW-0645">Protease</keyword>